<dbReference type="AlphaFoldDB" id="A0A1I4DG38"/>
<protein>
    <recommendedName>
        <fullName evidence="4">DUF551 domain-containing protein</fullName>
    </recommendedName>
</protein>
<evidence type="ECO:0000256" key="1">
    <source>
        <dbReference type="SAM" id="MobiDB-lite"/>
    </source>
</evidence>
<evidence type="ECO:0000313" key="2">
    <source>
        <dbReference type="EMBL" id="SFK92155.1"/>
    </source>
</evidence>
<dbReference type="Proteomes" id="UP000323300">
    <property type="component" value="Unassembled WGS sequence"/>
</dbReference>
<accession>A0A1I4DG38</accession>
<dbReference type="OrthoDB" id="5508973at2"/>
<sequence>MDEANPWRHMKNAPRDGSRILVTVRSSEQGPAEIDVAYWSRADQFGIEGWRAADSHPGHIIGYAEPELRCWMPLPKPNAGQASEMPAPWEGDDAEELYGSGI</sequence>
<dbReference type="RefSeq" id="WP_149762522.1">
    <property type="nucleotide sequence ID" value="NZ_BSPE01000033.1"/>
</dbReference>
<evidence type="ECO:0000313" key="3">
    <source>
        <dbReference type="Proteomes" id="UP000323300"/>
    </source>
</evidence>
<dbReference type="EMBL" id="FOSL01000017">
    <property type="protein sequence ID" value="SFK92155.1"/>
    <property type="molecule type" value="Genomic_DNA"/>
</dbReference>
<gene>
    <name evidence="2" type="ORF">SAMN04488498_11783</name>
</gene>
<organism evidence="2 3">
    <name type="scientific">Neomesorhizobium albiziae</name>
    <dbReference type="NCBI Taxonomy" id="335020"/>
    <lineage>
        <taxon>Bacteria</taxon>
        <taxon>Pseudomonadati</taxon>
        <taxon>Pseudomonadota</taxon>
        <taxon>Alphaproteobacteria</taxon>
        <taxon>Hyphomicrobiales</taxon>
        <taxon>Phyllobacteriaceae</taxon>
        <taxon>Neomesorhizobium</taxon>
    </lineage>
</organism>
<feature type="region of interest" description="Disordered" evidence="1">
    <location>
        <begin position="79"/>
        <end position="102"/>
    </location>
</feature>
<proteinExistence type="predicted"/>
<reference evidence="2 3" key="1">
    <citation type="submission" date="2016-10" db="EMBL/GenBank/DDBJ databases">
        <authorList>
            <person name="Varghese N."/>
            <person name="Submissions S."/>
        </authorList>
    </citation>
    <scope>NUCLEOTIDE SEQUENCE [LARGE SCALE GENOMIC DNA]</scope>
    <source>
        <strain evidence="2 3">DSM 21822</strain>
    </source>
</reference>
<keyword evidence="3" id="KW-1185">Reference proteome</keyword>
<evidence type="ECO:0008006" key="4">
    <source>
        <dbReference type="Google" id="ProtNLM"/>
    </source>
</evidence>
<name>A0A1I4DG38_9HYPH</name>